<evidence type="ECO:0000313" key="1">
    <source>
        <dbReference type="EMBL" id="TRY65088.1"/>
    </source>
</evidence>
<sequence>MTPPHPLNFIARSQSALPIPHLLRATFVHHRVRKIRHR</sequence>
<organism evidence="1 2">
    <name type="scientific">Danionella cerebrum</name>
    <dbReference type="NCBI Taxonomy" id="2873325"/>
    <lineage>
        <taxon>Eukaryota</taxon>
        <taxon>Metazoa</taxon>
        <taxon>Chordata</taxon>
        <taxon>Craniata</taxon>
        <taxon>Vertebrata</taxon>
        <taxon>Euteleostomi</taxon>
        <taxon>Actinopterygii</taxon>
        <taxon>Neopterygii</taxon>
        <taxon>Teleostei</taxon>
        <taxon>Ostariophysi</taxon>
        <taxon>Cypriniformes</taxon>
        <taxon>Danionidae</taxon>
        <taxon>Danioninae</taxon>
        <taxon>Danionella</taxon>
    </lineage>
</organism>
<gene>
    <name evidence="1" type="ORF">DNTS_025230</name>
</gene>
<proteinExistence type="predicted"/>
<reference evidence="1 2" key="1">
    <citation type="journal article" date="2019" name="Sci. Data">
        <title>Hybrid genome assembly and annotation of Danionella translucida.</title>
        <authorList>
            <person name="Kadobianskyi M."/>
            <person name="Schulze L."/>
            <person name="Schuelke M."/>
            <person name="Judkewitz B."/>
        </authorList>
    </citation>
    <scope>NUCLEOTIDE SEQUENCE [LARGE SCALE GENOMIC DNA]</scope>
    <source>
        <strain evidence="1 2">Bolton</strain>
    </source>
</reference>
<dbReference type="Proteomes" id="UP000316079">
    <property type="component" value="Unassembled WGS sequence"/>
</dbReference>
<comment type="caution">
    <text evidence="1">The sequence shown here is derived from an EMBL/GenBank/DDBJ whole genome shotgun (WGS) entry which is preliminary data.</text>
</comment>
<accession>A0A553NI69</accession>
<keyword evidence="2" id="KW-1185">Reference proteome</keyword>
<dbReference type="EMBL" id="SRMA01026949">
    <property type="protein sequence ID" value="TRY65088.1"/>
    <property type="molecule type" value="Genomic_DNA"/>
</dbReference>
<name>A0A553NI69_9TELE</name>
<evidence type="ECO:0000313" key="2">
    <source>
        <dbReference type="Proteomes" id="UP000316079"/>
    </source>
</evidence>
<protein>
    <submittedName>
        <fullName evidence="1">Uncharacterized protein</fullName>
    </submittedName>
</protein>
<dbReference type="AlphaFoldDB" id="A0A553NI69"/>